<evidence type="ECO:0000313" key="2">
    <source>
        <dbReference type="Proteomes" id="UP001243375"/>
    </source>
</evidence>
<dbReference type="EMBL" id="JASBWU010000011">
    <property type="protein sequence ID" value="KAJ9118273.1"/>
    <property type="molecule type" value="Genomic_DNA"/>
</dbReference>
<comment type="caution">
    <text evidence="1">The sequence shown here is derived from an EMBL/GenBank/DDBJ whole genome shotgun (WGS) entry which is preliminary data.</text>
</comment>
<evidence type="ECO:0000313" key="1">
    <source>
        <dbReference type="EMBL" id="KAJ9118273.1"/>
    </source>
</evidence>
<organism evidence="1 2">
    <name type="scientific">Naganishia vaughanmartiniae</name>
    <dbReference type="NCBI Taxonomy" id="1424756"/>
    <lineage>
        <taxon>Eukaryota</taxon>
        <taxon>Fungi</taxon>
        <taxon>Dikarya</taxon>
        <taxon>Basidiomycota</taxon>
        <taxon>Agaricomycotina</taxon>
        <taxon>Tremellomycetes</taxon>
        <taxon>Filobasidiales</taxon>
        <taxon>Filobasidiaceae</taxon>
        <taxon>Naganishia</taxon>
    </lineage>
</organism>
<dbReference type="Proteomes" id="UP001243375">
    <property type="component" value="Unassembled WGS sequence"/>
</dbReference>
<name>A0ACC2X3C4_9TREE</name>
<sequence>MIARLFSCKYRRGGRQQGTKEFAACGNNAESGDVSPPTPSLNLLLPSNVRVIVLAICLAFGNLVSSLLSNSLFVKLDVLADDLNIEETNLQWVFNSFQLPFACLVLVSGKAADVLGKKRVFLVGASANVIATLITGFMKNSTGFFACRAFAGVASALLMACNFALRRHETK</sequence>
<proteinExistence type="predicted"/>
<protein>
    <submittedName>
        <fullName evidence="1">Uncharacterized protein</fullName>
    </submittedName>
</protein>
<accession>A0ACC2X3C4</accession>
<reference evidence="1" key="1">
    <citation type="submission" date="2023-04" db="EMBL/GenBank/DDBJ databases">
        <title>Draft Genome sequencing of Naganishia species isolated from polar environments using Oxford Nanopore Technology.</title>
        <authorList>
            <person name="Leo P."/>
            <person name="Venkateswaran K."/>
        </authorList>
    </citation>
    <scope>NUCLEOTIDE SEQUENCE</scope>
    <source>
        <strain evidence="1">MNA-CCFEE 5425</strain>
    </source>
</reference>
<keyword evidence="2" id="KW-1185">Reference proteome</keyword>
<gene>
    <name evidence="1" type="ORF">QFC22_004184</name>
</gene>